<evidence type="ECO:0000256" key="6">
    <source>
        <dbReference type="ARBA" id="ARBA00022729"/>
    </source>
</evidence>
<dbReference type="Pfam" id="PF00593">
    <property type="entry name" value="TonB_dep_Rec_b-barrel"/>
    <property type="match status" value="1"/>
</dbReference>
<evidence type="ECO:0000259" key="16">
    <source>
        <dbReference type="Pfam" id="PF00593"/>
    </source>
</evidence>
<evidence type="ECO:0000256" key="13">
    <source>
        <dbReference type="PROSITE-ProRule" id="PRU10144"/>
    </source>
</evidence>
<keyword evidence="7" id="KW-0408">Iron</keyword>
<dbReference type="EMBL" id="CP066167">
    <property type="protein sequence ID" value="QQD19565.1"/>
    <property type="molecule type" value="Genomic_DNA"/>
</dbReference>
<evidence type="ECO:0000256" key="15">
    <source>
        <dbReference type="SAM" id="SignalP"/>
    </source>
</evidence>
<gene>
    <name evidence="18" type="ORF">I6N98_06860</name>
</gene>
<feature type="signal peptide" evidence="15">
    <location>
        <begin position="1"/>
        <end position="24"/>
    </location>
</feature>
<dbReference type="InterPro" id="IPR036942">
    <property type="entry name" value="Beta-barrel_TonB_sf"/>
</dbReference>
<evidence type="ECO:0000313" key="19">
    <source>
        <dbReference type="Proteomes" id="UP000596063"/>
    </source>
</evidence>
<keyword evidence="5 12" id="KW-0812">Transmembrane</keyword>
<comment type="subcellular location">
    <subcellularLocation>
        <location evidence="1 12">Cell outer membrane</location>
        <topology evidence="1 12">Multi-pass membrane protein</topology>
    </subcellularLocation>
</comment>
<keyword evidence="4" id="KW-0410">Iron transport</keyword>
<evidence type="ECO:0000256" key="3">
    <source>
        <dbReference type="ARBA" id="ARBA00022452"/>
    </source>
</evidence>
<dbReference type="RefSeq" id="WP_198571049.1">
    <property type="nucleotide sequence ID" value="NZ_CP066167.1"/>
</dbReference>
<keyword evidence="10 12" id="KW-0472">Membrane</keyword>
<sequence length="781" mass="85124">MKNLRLRSLQGLSFAIALCTSASALGQAAPSASASVETKPTSRNRMLEEVVVTAQKREQSIQDIPISIQAFSGEQLDAMGIEDQTDLQKITPGLNITTQVSYVITFLRGIGTDAFLSADPSVATYIDGIYFPFASNLAQQFGSVERIEVLKGPQGTLFGRNATGGAISIHTKEPEFDSFYGDVTGRVGSFDKQMLRFYANVPVTDDLAFNISAVRAESDNYYKGTVGTPPRSIPRDESTGVRAKIRWQPGENWDIRLAATRLVFEGGGSNIAYTTEPSALAATAGVEPQTGYRGALDYNVYTETDPNDVVYGSVLYNAPWFDVKLLGSKQKMDTAGSRDFDGSPRALSAFDTPDQFIESESAEIQLLSNGETGPSWLEWILGGYYYAGISGFAALDFYLGGIDVNNGTLLGLSLPLGLGELLGDIAPLPNGPLRMVGLVGTNSVAAFGQATISVTDWLNVTLGLRHQDEERYIEKSTSGLLLTDGSTLPLLDNTNNATDSDGNPYPATDVTRSLSPKVSIEMRPFDSDVMLFVSWQEAIKASTYNSVSIYDSADYVKPEEIVAYEMGMKSTFRQGQVRFNAAAFYYEVDNLQQQFVSFFEGGVVALQNAGASEIYGAEIDGLVQLFPSLIDDLVLTGGISYLHARYEDFSNASGYNEAGVFSNTNDFSGSQIIRSPDFTVAASLSKTWGVPGGTLEAAADYYYTDDFFFEPGNRKLSMQEAYDTIDARISYDYLAWDLRTTLSVYNLTDERYTNGIFVTDFGVQRTIAPPRAYGLQVKWSF</sequence>
<dbReference type="SUPFAM" id="SSF56935">
    <property type="entry name" value="Porins"/>
    <property type="match status" value="1"/>
</dbReference>
<dbReference type="PROSITE" id="PS01156">
    <property type="entry name" value="TONB_DEPENDENT_REC_2"/>
    <property type="match status" value="1"/>
</dbReference>
<keyword evidence="8" id="KW-0406">Ion transport</keyword>
<keyword evidence="3 12" id="KW-1134">Transmembrane beta strand</keyword>
<protein>
    <submittedName>
        <fullName evidence="18">TonB-dependent receptor</fullName>
    </submittedName>
</protein>
<evidence type="ECO:0000313" key="18">
    <source>
        <dbReference type="EMBL" id="QQD19565.1"/>
    </source>
</evidence>
<feature type="chain" id="PRO_5032827134" evidence="15">
    <location>
        <begin position="25"/>
        <end position="781"/>
    </location>
</feature>
<dbReference type="PROSITE" id="PS52016">
    <property type="entry name" value="TONB_DEPENDENT_REC_3"/>
    <property type="match status" value="1"/>
</dbReference>
<dbReference type="PANTHER" id="PTHR32552:SF81">
    <property type="entry name" value="TONB-DEPENDENT OUTER MEMBRANE RECEPTOR"/>
    <property type="match status" value="1"/>
</dbReference>
<evidence type="ECO:0000256" key="4">
    <source>
        <dbReference type="ARBA" id="ARBA00022496"/>
    </source>
</evidence>
<dbReference type="InterPro" id="IPR010917">
    <property type="entry name" value="TonB_rcpt_CS"/>
</dbReference>
<evidence type="ECO:0000259" key="17">
    <source>
        <dbReference type="Pfam" id="PF07715"/>
    </source>
</evidence>
<keyword evidence="6 15" id="KW-0732">Signal</keyword>
<evidence type="ECO:0000256" key="1">
    <source>
        <dbReference type="ARBA" id="ARBA00004571"/>
    </source>
</evidence>
<evidence type="ECO:0000256" key="12">
    <source>
        <dbReference type="PROSITE-ProRule" id="PRU01360"/>
    </source>
</evidence>
<dbReference type="PANTHER" id="PTHR32552">
    <property type="entry name" value="FERRICHROME IRON RECEPTOR-RELATED"/>
    <property type="match status" value="1"/>
</dbReference>
<dbReference type="AlphaFoldDB" id="A0A7T4USM2"/>
<dbReference type="Gene3D" id="2.40.170.20">
    <property type="entry name" value="TonB-dependent receptor, beta-barrel domain"/>
    <property type="match status" value="1"/>
</dbReference>
<feature type="domain" description="TonB-dependent receptor plug" evidence="17">
    <location>
        <begin position="61"/>
        <end position="166"/>
    </location>
</feature>
<evidence type="ECO:0000256" key="14">
    <source>
        <dbReference type="RuleBase" id="RU003357"/>
    </source>
</evidence>
<feature type="domain" description="TonB-dependent receptor-like beta-barrel" evidence="16">
    <location>
        <begin position="234"/>
        <end position="747"/>
    </location>
</feature>
<dbReference type="GO" id="GO:0006826">
    <property type="term" value="P:iron ion transport"/>
    <property type="evidence" value="ECO:0007669"/>
    <property type="project" value="UniProtKB-KW"/>
</dbReference>
<keyword evidence="9 14" id="KW-0798">TonB box</keyword>
<evidence type="ECO:0000256" key="8">
    <source>
        <dbReference type="ARBA" id="ARBA00023065"/>
    </source>
</evidence>
<evidence type="ECO:0000256" key="9">
    <source>
        <dbReference type="ARBA" id="ARBA00023077"/>
    </source>
</evidence>
<dbReference type="InterPro" id="IPR039426">
    <property type="entry name" value="TonB-dep_rcpt-like"/>
</dbReference>
<dbReference type="Pfam" id="PF07715">
    <property type="entry name" value="Plug"/>
    <property type="match status" value="1"/>
</dbReference>
<name>A0A7T4USM2_9GAMM</name>
<dbReference type="InterPro" id="IPR012910">
    <property type="entry name" value="Plug_dom"/>
</dbReference>
<evidence type="ECO:0000256" key="10">
    <source>
        <dbReference type="ARBA" id="ARBA00023136"/>
    </source>
</evidence>
<evidence type="ECO:0000256" key="11">
    <source>
        <dbReference type="ARBA" id="ARBA00023237"/>
    </source>
</evidence>
<proteinExistence type="inferred from homology"/>
<dbReference type="Proteomes" id="UP000596063">
    <property type="component" value="Chromosome"/>
</dbReference>
<feature type="short sequence motif" description="TonB C-terminal box" evidence="13">
    <location>
        <begin position="764"/>
        <end position="781"/>
    </location>
</feature>
<dbReference type="GO" id="GO:0009279">
    <property type="term" value="C:cell outer membrane"/>
    <property type="evidence" value="ECO:0007669"/>
    <property type="project" value="UniProtKB-SubCell"/>
</dbReference>
<comment type="similarity">
    <text evidence="12 14">Belongs to the TonB-dependent receptor family.</text>
</comment>
<evidence type="ECO:0000256" key="2">
    <source>
        <dbReference type="ARBA" id="ARBA00022448"/>
    </source>
</evidence>
<keyword evidence="11 12" id="KW-0998">Cell outer membrane</keyword>
<keyword evidence="2 12" id="KW-0813">Transport</keyword>
<evidence type="ECO:0000256" key="7">
    <source>
        <dbReference type="ARBA" id="ARBA00023004"/>
    </source>
</evidence>
<evidence type="ECO:0000256" key="5">
    <source>
        <dbReference type="ARBA" id="ARBA00022692"/>
    </source>
</evidence>
<keyword evidence="19" id="KW-1185">Reference proteome</keyword>
<dbReference type="InterPro" id="IPR000531">
    <property type="entry name" value="Beta-barrel_TonB"/>
</dbReference>
<organism evidence="18 19">
    <name type="scientific">Spongiibacter nanhainus</name>
    <dbReference type="NCBI Taxonomy" id="2794344"/>
    <lineage>
        <taxon>Bacteria</taxon>
        <taxon>Pseudomonadati</taxon>
        <taxon>Pseudomonadota</taxon>
        <taxon>Gammaproteobacteria</taxon>
        <taxon>Cellvibrionales</taxon>
        <taxon>Spongiibacteraceae</taxon>
        <taxon>Spongiibacter</taxon>
    </lineage>
</organism>
<keyword evidence="18" id="KW-0675">Receptor</keyword>
<accession>A0A7T4USM2</accession>
<reference evidence="18 19" key="1">
    <citation type="submission" date="2020-12" db="EMBL/GenBank/DDBJ databases">
        <authorList>
            <person name="Shan Y."/>
        </authorList>
    </citation>
    <scope>NUCLEOTIDE SEQUENCE [LARGE SCALE GENOMIC DNA]</scope>
    <source>
        <strain evidence="19">csc3.9</strain>
    </source>
</reference>
<dbReference type="KEGG" id="snan:I6N98_06860"/>